<keyword evidence="2" id="KW-1185">Reference proteome</keyword>
<reference evidence="1" key="1">
    <citation type="submission" date="2023-05" db="EMBL/GenBank/DDBJ databases">
        <title>Nepenthes gracilis genome sequencing.</title>
        <authorList>
            <person name="Fukushima K."/>
        </authorList>
    </citation>
    <scope>NUCLEOTIDE SEQUENCE</scope>
    <source>
        <strain evidence="1">SING2019-196</strain>
    </source>
</reference>
<sequence>MQICVCIPGVDSLLRIPGMDWQRPVWKQPGWNRIGALWAVLCVMPDMELFRKKKRSPLVSSRFGLADMDGVLVLCGMEWNDLDFPV</sequence>
<accession>A0AAD3RYC4</accession>
<gene>
    <name evidence="1" type="ORF">Nepgr_002565</name>
</gene>
<name>A0AAD3RYC4_NEPGR</name>
<dbReference type="AlphaFoldDB" id="A0AAD3RYC4"/>
<protein>
    <submittedName>
        <fullName evidence="1">Uncharacterized protein</fullName>
    </submittedName>
</protein>
<comment type="caution">
    <text evidence="1">The sequence shown here is derived from an EMBL/GenBank/DDBJ whole genome shotgun (WGS) entry which is preliminary data.</text>
</comment>
<evidence type="ECO:0000313" key="2">
    <source>
        <dbReference type="Proteomes" id="UP001279734"/>
    </source>
</evidence>
<organism evidence="1 2">
    <name type="scientific">Nepenthes gracilis</name>
    <name type="common">Slender pitcher plant</name>
    <dbReference type="NCBI Taxonomy" id="150966"/>
    <lineage>
        <taxon>Eukaryota</taxon>
        <taxon>Viridiplantae</taxon>
        <taxon>Streptophyta</taxon>
        <taxon>Embryophyta</taxon>
        <taxon>Tracheophyta</taxon>
        <taxon>Spermatophyta</taxon>
        <taxon>Magnoliopsida</taxon>
        <taxon>eudicotyledons</taxon>
        <taxon>Gunneridae</taxon>
        <taxon>Pentapetalae</taxon>
        <taxon>Caryophyllales</taxon>
        <taxon>Nepenthaceae</taxon>
        <taxon>Nepenthes</taxon>
    </lineage>
</organism>
<dbReference type="Proteomes" id="UP001279734">
    <property type="component" value="Unassembled WGS sequence"/>
</dbReference>
<proteinExistence type="predicted"/>
<dbReference type="EMBL" id="BSYO01000002">
    <property type="protein sequence ID" value="GMH00726.1"/>
    <property type="molecule type" value="Genomic_DNA"/>
</dbReference>
<evidence type="ECO:0000313" key="1">
    <source>
        <dbReference type="EMBL" id="GMH00726.1"/>
    </source>
</evidence>